<name>A0A7R8UHN8_HERIL</name>
<dbReference type="EMBL" id="LR899009">
    <property type="protein sequence ID" value="CAD7080212.1"/>
    <property type="molecule type" value="Genomic_DNA"/>
</dbReference>
<dbReference type="Proteomes" id="UP000594454">
    <property type="component" value="Chromosome 1"/>
</dbReference>
<sequence>MSRILTFVQEEKTLFGGIRLNVQTTSADITRLTSEIDSHLLHKINYNATPRHPPIHHHLRVIDNQSGSRIF</sequence>
<protein>
    <submittedName>
        <fullName evidence="1">Uncharacterized protein</fullName>
    </submittedName>
</protein>
<reference evidence="1 2" key="1">
    <citation type="submission" date="2020-11" db="EMBL/GenBank/DDBJ databases">
        <authorList>
            <person name="Wallbank WR R."/>
            <person name="Pardo Diaz C."/>
            <person name="Kozak K."/>
            <person name="Martin S."/>
            <person name="Jiggins C."/>
            <person name="Moest M."/>
            <person name="Warren A I."/>
            <person name="Generalovic N T."/>
            <person name="Byers J.R.P. K."/>
            <person name="Montejo-Kovacevich G."/>
            <person name="Yen C E."/>
        </authorList>
    </citation>
    <scope>NUCLEOTIDE SEQUENCE [LARGE SCALE GENOMIC DNA]</scope>
</reference>
<evidence type="ECO:0000313" key="1">
    <source>
        <dbReference type="EMBL" id="CAD7080212.1"/>
    </source>
</evidence>
<gene>
    <name evidence="1" type="ORF">HERILL_LOCUS3378</name>
</gene>
<keyword evidence="2" id="KW-1185">Reference proteome</keyword>
<evidence type="ECO:0000313" key="2">
    <source>
        <dbReference type="Proteomes" id="UP000594454"/>
    </source>
</evidence>
<organism evidence="1 2">
    <name type="scientific">Hermetia illucens</name>
    <name type="common">Black soldier fly</name>
    <dbReference type="NCBI Taxonomy" id="343691"/>
    <lineage>
        <taxon>Eukaryota</taxon>
        <taxon>Metazoa</taxon>
        <taxon>Ecdysozoa</taxon>
        <taxon>Arthropoda</taxon>
        <taxon>Hexapoda</taxon>
        <taxon>Insecta</taxon>
        <taxon>Pterygota</taxon>
        <taxon>Neoptera</taxon>
        <taxon>Endopterygota</taxon>
        <taxon>Diptera</taxon>
        <taxon>Brachycera</taxon>
        <taxon>Stratiomyomorpha</taxon>
        <taxon>Stratiomyidae</taxon>
        <taxon>Hermetiinae</taxon>
        <taxon>Hermetia</taxon>
    </lineage>
</organism>
<proteinExistence type="predicted"/>
<dbReference type="AlphaFoldDB" id="A0A7R8UHN8"/>
<accession>A0A7R8UHN8</accession>
<dbReference type="InParanoid" id="A0A7R8UHN8"/>